<organism evidence="1 2">
    <name type="scientific">Paraphaeosphaeria minitans</name>
    <dbReference type="NCBI Taxonomy" id="565426"/>
    <lineage>
        <taxon>Eukaryota</taxon>
        <taxon>Fungi</taxon>
        <taxon>Dikarya</taxon>
        <taxon>Ascomycota</taxon>
        <taxon>Pezizomycotina</taxon>
        <taxon>Dothideomycetes</taxon>
        <taxon>Pleosporomycetidae</taxon>
        <taxon>Pleosporales</taxon>
        <taxon>Massarineae</taxon>
        <taxon>Didymosphaeriaceae</taxon>
        <taxon>Paraphaeosphaeria</taxon>
    </lineage>
</organism>
<gene>
    <name evidence="1" type="ORF">PMIN01_11146</name>
</gene>
<reference evidence="1" key="1">
    <citation type="journal article" date="2020" name="Mol. Plant Microbe Interact.">
        <title>Genome Sequence of the Biocontrol Agent Coniothyrium minitans strain Conio (IMI 134523).</title>
        <authorList>
            <person name="Patel D."/>
            <person name="Shittu T.A."/>
            <person name="Baroncelli R."/>
            <person name="Muthumeenakshi S."/>
            <person name="Osborne T.H."/>
            <person name="Janganan T.K."/>
            <person name="Sreenivasaprasad S."/>
        </authorList>
    </citation>
    <scope>NUCLEOTIDE SEQUENCE</scope>
    <source>
        <strain evidence="1">Conio</strain>
    </source>
</reference>
<proteinExistence type="predicted"/>
<keyword evidence="2" id="KW-1185">Reference proteome</keyword>
<name>A0A9P6G941_9PLEO</name>
<dbReference type="EMBL" id="WJXW01000013">
    <property type="protein sequence ID" value="KAF9731187.1"/>
    <property type="molecule type" value="Genomic_DNA"/>
</dbReference>
<evidence type="ECO:0000313" key="1">
    <source>
        <dbReference type="EMBL" id="KAF9731187.1"/>
    </source>
</evidence>
<accession>A0A9P6G941</accession>
<dbReference type="AlphaFoldDB" id="A0A9P6G941"/>
<protein>
    <submittedName>
        <fullName evidence="1">Uncharacterized protein</fullName>
    </submittedName>
</protein>
<comment type="caution">
    <text evidence="1">The sequence shown here is derived from an EMBL/GenBank/DDBJ whole genome shotgun (WGS) entry which is preliminary data.</text>
</comment>
<dbReference type="Proteomes" id="UP000756921">
    <property type="component" value="Unassembled WGS sequence"/>
</dbReference>
<evidence type="ECO:0000313" key="2">
    <source>
        <dbReference type="Proteomes" id="UP000756921"/>
    </source>
</evidence>
<sequence>MYVQGVGQITQYNRLPSTTHPAHAHLIRSAQNANAAPLQPSSAMRRWTASYHLPMYNYEPPLLCLSDAFAYVYATVVRKVPVDDGEREAGDPLVVQGFVDAGVESLAAAAVGEGVS</sequence>